<organism evidence="1 2">
    <name type="scientific">Haemophilus sputorum</name>
    <dbReference type="NCBI Taxonomy" id="1078480"/>
    <lineage>
        <taxon>Bacteria</taxon>
        <taxon>Pseudomonadati</taxon>
        <taxon>Pseudomonadota</taxon>
        <taxon>Gammaproteobacteria</taxon>
        <taxon>Pasteurellales</taxon>
        <taxon>Pasteurellaceae</taxon>
        <taxon>Haemophilus</taxon>
    </lineage>
</organism>
<gene>
    <name evidence="1" type="ORF">DPV93_02920</name>
</gene>
<proteinExistence type="predicted"/>
<protein>
    <submittedName>
        <fullName evidence="1">Uncharacterized protein</fullName>
    </submittedName>
</protein>
<dbReference type="Proteomes" id="UP000253872">
    <property type="component" value="Unassembled WGS sequence"/>
</dbReference>
<dbReference type="EMBL" id="QEPN01000002">
    <property type="protein sequence ID" value="RDE73053.1"/>
    <property type="molecule type" value="Genomic_DNA"/>
</dbReference>
<accession>A0A369YGQ4</accession>
<dbReference type="RefSeq" id="WP_111402086.1">
    <property type="nucleotide sequence ID" value="NZ_QEPN01000002.1"/>
</dbReference>
<name>A0A369YGQ4_9PAST</name>
<dbReference type="AlphaFoldDB" id="A0A369YGQ4"/>
<sequence>MANVNHECVNCGSKHLRVRTSEKIGLLAVDTVMYCSSCGTEHKVLSQVVRVRTPVYKERPEALRVNKLLKESDLNTPDLFDGVVEQEKAV</sequence>
<evidence type="ECO:0000313" key="2">
    <source>
        <dbReference type="Proteomes" id="UP000253872"/>
    </source>
</evidence>
<reference evidence="1 2" key="1">
    <citation type="submission" date="2018-05" db="EMBL/GenBank/DDBJ databases">
        <title>Draft Genome Sequences for a Diverse set of 7 Haemophilus Species.</title>
        <authorList>
            <person name="Nichols M."/>
            <person name="Topaz N."/>
            <person name="Wang X."/>
            <person name="Wang X."/>
            <person name="Boxrud D."/>
        </authorList>
    </citation>
    <scope>NUCLEOTIDE SEQUENCE [LARGE SCALE GENOMIC DNA]</scope>
    <source>
        <strain evidence="1 2">C2002001239</strain>
    </source>
</reference>
<comment type="caution">
    <text evidence="1">The sequence shown here is derived from an EMBL/GenBank/DDBJ whole genome shotgun (WGS) entry which is preliminary data.</text>
</comment>
<evidence type="ECO:0000313" key="1">
    <source>
        <dbReference type="EMBL" id="RDE73053.1"/>
    </source>
</evidence>